<feature type="chain" id="PRO_5029597731" evidence="1">
    <location>
        <begin position="28"/>
        <end position="418"/>
    </location>
</feature>
<dbReference type="GO" id="GO:0004180">
    <property type="term" value="F:carboxypeptidase activity"/>
    <property type="evidence" value="ECO:0007669"/>
    <property type="project" value="UniProtKB-KW"/>
</dbReference>
<dbReference type="Proteomes" id="UP000419743">
    <property type="component" value="Unassembled WGS sequence"/>
</dbReference>
<gene>
    <name evidence="3" type="ORF">HALOF300_02841</name>
</gene>
<evidence type="ECO:0000313" key="4">
    <source>
        <dbReference type="Proteomes" id="UP000419743"/>
    </source>
</evidence>
<feature type="signal peptide" evidence="1">
    <location>
        <begin position="1"/>
        <end position="27"/>
    </location>
</feature>
<dbReference type="PANTHER" id="PTHR39431">
    <property type="entry name" value="FRPA/C-RELATED PROTEIN"/>
    <property type="match status" value="1"/>
</dbReference>
<evidence type="ECO:0000259" key="2">
    <source>
        <dbReference type="Pfam" id="PF02557"/>
    </source>
</evidence>
<proteinExistence type="predicted"/>
<dbReference type="InterPro" id="IPR003709">
    <property type="entry name" value="VanY-like_core_dom"/>
</dbReference>
<evidence type="ECO:0000313" key="3">
    <source>
        <dbReference type="EMBL" id="VZO37916.1"/>
    </source>
</evidence>
<keyword evidence="4" id="KW-1185">Reference proteome</keyword>
<accession>A0A7M4DL26</accession>
<dbReference type="AlphaFoldDB" id="A0A7M4DL26"/>
<protein>
    <submittedName>
        <fullName evidence="3">D-alanyl-D-alanine carboxypeptidase</fullName>
    </submittedName>
</protein>
<dbReference type="Gene3D" id="3.30.1380.10">
    <property type="match status" value="1"/>
</dbReference>
<dbReference type="RefSeq" id="WP_156741569.1">
    <property type="nucleotide sequence ID" value="NZ_CACRYJ010000042.1"/>
</dbReference>
<comment type="caution">
    <text evidence="3">The sequence shown here is derived from an EMBL/GenBank/DDBJ whole genome shotgun (WGS) entry which is preliminary data.</text>
</comment>
<keyword evidence="3" id="KW-0378">Hydrolase</keyword>
<dbReference type="GO" id="GO:0006508">
    <property type="term" value="P:proteolysis"/>
    <property type="evidence" value="ECO:0007669"/>
    <property type="project" value="InterPro"/>
</dbReference>
<dbReference type="PANTHER" id="PTHR39431:SF1">
    <property type="entry name" value="FRPA_C-RELATED PROTEIN"/>
    <property type="match status" value="1"/>
</dbReference>
<organism evidence="3 4">
    <name type="scientific">Occultella aeris</name>
    <dbReference type="NCBI Taxonomy" id="2761496"/>
    <lineage>
        <taxon>Bacteria</taxon>
        <taxon>Bacillati</taxon>
        <taxon>Actinomycetota</taxon>
        <taxon>Actinomycetes</taxon>
        <taxon>Micrococcales</taxon>
        <taxon>Ruaniaceae</taxon>
        <taxon>Occultella</taxon>
    </lineage>
</organism>
<name>A0A7M4DL26_9MICO</name>
<keyword evidence="3" id="KW-0121">Carboxypeptidase</keyword>
<dbReference type="Pfam" id="PF02557">
    <property type="entry name" value="VanY"/>
    <property type="match status" value="1"/>
</dbReference>
<dbReference type="CDD" id="cd14814">
    <property type="entry name" value="Peptidase_M15"/>
    <property type="match status" value="1"/>
</dbReference>
<reference evidence="3 4" key="1">
    <citation type="submission" date="2019-11" db="EMBL/GenBank/DDBJ databases">
        <authorList>
            <person name="Criscuolo A."/>
        </authorList>
    </citation>
    <scope>NUCLEOTIDE SEQUENCE [LARGE SCALE GENOMIC DNA]</scope>
    <source>
        <strain evidence="3">CIP111667</strain>
    </source>
</reference>
<keyword evidence="1" id="KW-0732">Signal</keyword>
<feature type="domain" description="D-alanyl-D-alanine carboxypeptidase-like core" evidence="2">
    <location>
        <begin position="309"/>
        <end position="418"/>
    </location>
</feature>
<dbReference type="SUPFAM" id="SSF69318">
    <property type="entry name" value="Integrin alpha N-terminal domain"/>
    <property type="match status" value="1"/>
</dbReference>
<dbReference type="EMBL" id="CACRYJ010000042">
    <property type="protein sequence ID" value="VZO37916.1"/>
    <property type="molecule type" value="Genomic_DNA"/>
</dbReference>
<dbReference type="InterPro" id="IPR028994">
    <property type="entry name" value="Integrin_alpha_N"/>
</dbReference>
<dbReference type="SUPFAM" id="SSF55166">
    <property type="entry name" value="Hedgehog/DD-peptidase"/>
    <property type="match status" value="1"/>
</dbReference>
<evidence type="ECO:0000256" key="1">
    <source>
        <dbReference type="SAM" id="SignalP"/>
    </source>
</evidence>
<sequence length="418" mass="44702">MGRRRGPILTGALALALIAVMAVPAGAAAPDVEVRSGAEPAAGATRTWFYGRQYDDVLWCDWNGDGVDTLAVFRPQTGTWHIRNAPGGGNATISFRFGSTNGGERPLCGDWNGDGRDTPGIYRGVDATWHLTNRLDGGGAAMTFRYGSPGPGDTPVVGDWNGDGRDTFGVRRASDGLWYLRNSLSTGPATSVFRFGSAGAGERAFVGDWDGDGDDTPGIYRPSTMSVYLRNAPGGGGANWSYAFGNEIIDAPLSGDLDGDGDDEPAVAEGRFYTSTPNSWGDGSNGNIPASSLCRIGWGTDSRGNGQYLRCDAAAALGRFNSAFRARFGENIAVDMSYRTRELQAQMHAHMGGVAVPAGTSPHGLGIAIDVFEWSTYQYGSARYNWLLANAPRFGWNQPTWARQNGSKPEYWHYEYTG</sequence>
<dbReference type="InterPro" id="IPR009045">
    <property type="entry name" value="Zn_M74/Hedgehog-like"/>
</dbReference>
<keyword evidence="3" id="KW-0645">Protease</keyword>